<feature type="compositionally biased region" description="Gly residues" evidence="3">
    <location>
        <begin position="110"/>
        <end position="120"/>
    </location>
</feature>
<keyword evidence="4" id="KW-0812">Transmembrane</keyword>
<keyword evidence="2" id="KW-0862">Zinc</keyword>
<evidence type="ECO:0000256" key="4">
    <source>
        <dbReference type="SAM" id="Phobius"/>
    </source>
</evidence>
<dbReference type="InterPro" id="IPR039934">
    <property type="entry name" value="C2CD2/C2CD2L"/>
</dbReference>
<keyword evidence="1" id="KW-0479">Metal-binding</keyword>
<dbReference type="SUPFAM" id="SSF49562">
    <property type="entry name" value="C2 domain (Calcium/lipid-binding domain, CaLB)"/>
    <property type="match status" value="1"/>
</dbReference>
<dbReference type="AlphaFoldDB" id="A0A1L8DKJ3"/>
<dbReference type="PROSITE" id="PS50004">
    <property type="entry name" value="C2"/>
    <property type="match status" value="1"/>
</dbReference>
<dbReference type="CDD" id="cd20831">
    <property type="entry name" value="C1_dGM13116p-like"/>
    <property type="match status" value="1"/>
</dbReference>
<dbReference type="Gene3D" id="3.30.60.20">
    <property type="match status" value="1"/>
</dbReference>
<dbReference type="CDD" id="cd08678">
    <property type="entry name" value="C2_C21orf25-like"/>
    <property type="match status" value="1"/>
</dbReference>
<sequence>MADLADQIDDYICSFEGVGDLTMDTLAMLIFAWAVIALFVLWLCKFLYNKYVKKVKTDTVVVTPDAKKVTPSVGAPVTDLVDKTRRSEPKEILSSRDVRESSAKPLGRGVVRGGAKGGASGYVPPTPPMRKRLSRKSPGPELRRPSRVIQPPSNVVGPETISVTWTSQVFRWLYSDLVIVNELLHTWVQTINESMTKSLEEHGVAVEIVRVLPESPPPQLTNIFCAADEKRQNDVTITMDCECTPVLQVKAFRQKSGKVETSHYKATVSRFRGRLTIKMDYYKLLGEMRCEGYPDIRIGLNSIGAIKGSTDDETHLQEVVAEILIGAIRNTIYPVDFSIYSTCPRPLEPEPIEVPLNYPIHYDSLAGNMEHLNDARAQMIAANGVMSSGRRLLVKVLKGDGLAVAKDPFCVVEMDEPPQKNQTGVRQGANPVWDEHFLFDLSSLSAEILFEVYDRATTNADGQSKFLGLGLVGIDELAVGPASSQILTLQPRPYESEAVSGAITVEFVFIEGAEIPTGRRPYKLKNALKIDTHSPSFTDTANQNGNEGDIVGTAIKALEGGALHNNGHPNRSTLIIHSVQRRQPNRPLFKVGLNEKGQIELDESALTTQSAPVDDTVMPKDNEEETVTPVSDNGDLENSCATAATAEVQSNGHNSPEDLPGEPISHSSPHTINGFNGNASREGNGIQTSVTPNDPQLLLDDDRGRSKKKRDFFGTLKRRLGRSKSRAKSVERDMIPIDAENPRGEIRSISADRGVSIVNNNSTLSSAESSAISGISSASTKTYVHEASTLVLETIENGVKRHFLVPLSIAQRPRWRRKGTKLHIYNDHTFVAKHLSGGLLCDVCNRSIPRRPGKQGYECRDCQTKCHKQCHVRTPQACTNPTVLSIELSKLNSAAADRSIRKL</sequence>
<feature type="transmembrane region" description="Helical" evidence="4">
    <location>
        <begin position="26"/>
        <end position="48"/>
    </location>
</feature>
<dbReference type="InterPro" id="IPR035892">
    <property type="entry name" value="C2_domain_sf"/>
</dbReference>
<dbReference type="PROSITE" id="PS00479">
    <property type="entry name" value="ZF_DAG_PE_1"/>
    <property type="match status" value="1"/>
</dbReference>
<keyword evidence="4" id="KW-0472">Membrane</keyword>
<dbReference type="PANTHER" id="PTHR21119">
    <property type="entry name" value="C2 DOMAIN-CONTAINING PROTEIN"/>
    <property type="match status" value="1"/>
</dbReference>
<feature type="domain" description="C2" evidence="5">
    <location>
        <begin position="373"/>
        <end position="487"/>
    </location>
</feature>
<dbReference type="SMART" id="SM00239">
    <property type="entry name" value="C2"/>
    <property type="match status" value="1"/>
</dbReference>
<dbReference type="EMBL" id="GFDF01007108">
    <property type="protein sequence ID" value="JAV06976.1"/>
    <property type="molecule type" value="Transcribed_RNA"/>
</dbReference>
<dbReference type="Gene3D" id="2.60.40.150">
    <property type="entry name" value="C2 domain"/>
    <property type="match status" value="1"/>
</dbReference>
<dbReference type="GO" id="GO:0016301">
    <property type="term" value="F:kinase activity"/>
    <property type="evidence" value="ECO:0007669"/>
    <property type="project" value="UniProtKB-KW"/>
</dbReference>
<name>A0A1L8DKJ3_9DIPT</name>
<feature type="domain" description="Phorbol-ester/DAG-type" evidence="6">
    <location>
        <begin position="827"/>
        <end position="878"/>
    </location>
</feature>
<feature type="compositionally biased region" description="Polar residues" evidence="3">
    <location>
        <begin position="639"/>
        <end position="654"/>
    </location>
</feature>
<dbReference type="InterPro" id="IPR000008">
    <property type="entry name" value="C2_dom"/>
</dbReference>
<dbReference type="GO" id="GO:0046872">
    <property type="term" value="F:metal ion binding"/>
    <property type="evidence" value="ECO:0007669"/>
    <property type="project" value="UniProtKB-KW"/>
</dbReference>
<dbReference type="InterPro" id="IPR046349">
    <property type="entry name" value="C1-like_sf"/>
</dbReference>
<feature type="compositionally biased region" description="Polar residues" evidence="3">
    <location>
        <begin position="665"/>
        <end position="694"/>
    </location>
</feature>
<organism evidence="7">
    <name type="scientific">Nyssomyia neivai</name>
    <dbReference type="NCBI Taxonomy" id="330878"/>
    <lineage>
        <taxon>Eukaryota</taxon>
        <taxon>Metazoa</taxon>
        <taxon>Ecdysozoa</taxon>
        <taxon>Arthropoda</taxon>
        <taxon>Hexapoda</taxon>
        <taxon>Insecta</taxon>
        <taxon>Pterygota</taxon>
        <taxon>Neoptera</taxon>
        <taxon>Endopterygota</taxon>
        <taxon>Diptera</taxon>
        <taxon>Nematocera</taxon>
        <taxon>Psychodoidea</taxon>
        <taxon>Psychodidae</taxon>
        <taxon>Nyssomyia</taxon>
    </lineage>
</organism>
<evidence type="ECO:0000259" key="6">
    <source>
        <dbReference type="PROSITE" id="PS50081"/>
    </source>
</evidence>
<accession>A0A1L8DKJ3</accession>
<dbReference type="Pfam" id="PF00130">
    <property type="entry name" value="C1_1"/>
    <property type="match status" value="1"/>
</dbReference>
<evidence type="ECO:0000313" key="7">
    <source>
        <dbReference type="EMBL" id="JAV06976.1"/>
    </source>
</evidence>
<reference evidence="7" key="1">
    <citation type="submission" date="2016-12" db="EMBL/GenBank/DDBJ databases">
        <title>An insight into the sialome and mialome of the sand fly, Nyssomyia neivai.</title>
        <authorList>
            <person name="Sebastian V."/>
            <person name="Goulart T.M."/>
            <person name="Oliveira W."/>
            <person name="Calvo E."/>
            <person name="Oliveira L.F."/>
            <person name="Pinto M.C."/>
            <person name="Rosselino A.M."/>
            <person name="Ribeiro J.M."/>
        </authorList>
    </citation>
    <scope>NUCLEOTIDE SEQUENCE</scope>
</reference>
<keyword evidence="7" id="KW-0418">Kinase</keyword>
<evidence type="ECO:0000256" key="1">
    <source>
        <dbReference type="ARBA" id="ARBA00022723"/>
    </source>
</evidence>
<dbReference type="SMART" id="SM00109">
    <property type="entry name" value="C1"/>
    <property type="match status" value="1"/>
</dbReference>
<feature type="region of interest" description="Disordered" evidence="3">
    <location>
        <begin position="91"/>
        <end position="153"/>
    </location>
</feature>
<feature type="compositionally biased region" description="Basic and acidic residues" evidence="3">
    <location>
        <begin position="91"/>
        <end position="102"/>
    </location>
</feature>
<feature type="region of interest" description="Disordered" evidence="3">
    <location>
        <begin position="603"/>
        <end position="705"/>
    </location>
</feature>
<dbReference type="PROSITE" id="PS50081">
    <property type="entry name" value="ZF_DAG_PE_2"/>
    <property type="match status" value="1"/>
</dbReference>
<keyword evidence="7" id="KW-0808">Transferase</keyword>
<keyword evidence="4" id="KW-1133">Transmembrane helix</keyword>
<protein>
    <submittedName>
        <fullName evidence="7">Protein kinase c conserved region 1</fullName>
    </submittedName>
</protein>
<dbReference type="InterPro" id="IPR002219">
    <property type="entry name" value="PKC_DAG/PE"/>
</dbReference>
<dbReference type="PANTHER" id="PTHR21119:SF5">
    <property type="entry name" value="C2 DOMAIN-CONTAINING PROTEIN"/>
    <property type="match status" value="1"/>
</dbReference>
<evidence type="ECO:0000256" key="3">
    <source>
        <dbReference type="SAM" id="MobiDB-lite"/>
    </source>
</evidence>
<dbReference type="SUPFAM" id="SSF57889">
    <property type="entry name" value="Cysteine-rich domain"/>
    <property type="match status" value="1"/>
</dbReference>
<evidence type="ECO:0000256" key="2">
    <source>
        <dbReference type="ARBA" id="ARBA00022833"/>
    </source>
</evidence>
<dbReference type="Pfam" id="PF00168">
    <property type="entry name" value="C2"/>
    <property type="match status" value="1"/>
</dbReference>
<evidence type="ECO:0000259" key="5">
    <source>
        <dbReference type="PROSITE" id="PS50004"/>
    </source>
</evidence>
<proteinExistence type="predicted"/>